<feature type="region of interest" description="Disordered" evidence="1">
    <location>
        <begin position="1"/>
        <end position="87"/>
    </location>
</feature>
<keyword evidence="3" id="KW-1185">Reference proteome</keyword>
<protein>
    <recommendedName>
        <fullName evidence="4">Chaperone/heat shock protein Hsp12</fullName>
    </recommendedName>
</protein>
<proteinExistence type="predicted"/>
<reference evidence="2 3" key="1">
    <citation type="submission" date="2017-10" db="EMBL/GenBank/DDBJ databases">
        <title>Comparative genomics in systemic dimorphic fungi from Ajellomycetaceae.</title>
        <authorList>
            <person name="Munoz J.F."/>
            <person name="Mcewen J.G."/>
            <person name="Clay O.K."/>
            <person name="Cuomo C.A."/>
        </authorList>
    </citation>
    <scope>NUCLEOTIDE SEQUENCE [LARGE SCALE GENOMIC DNA]</scope>
    <source>
        <strain evidence="2 3">UAMH7299</strain>
    </source>
</reference>
<feature type="compositionally biased region" description="Polar residues" evidence="1">
    <location>
        <begin position="42"/>
        <end position="54"/>
    </location>
</feature>
<feature type="compositionally biased region" description="Basic and acidic residues" evidence="1">
    <location>
        <begin position="77"/>
        <end position="87"/>
    </location>
</feature>
<feature type="compositionally biased region" description="Polar residues" evidence="1">
    <location>
        <begin position="11"/>
        <end position="27"/>
    </location>
</feature>
<dbReference type="OrthoDB" id="2348401at2759"/>
<evidence type="ECO:0000256" key="1">
    <source>
        <dbReference type="SAM" id="MobiDB-lite"/>
    </source>
</evidence>
<accession>A0A2B7YZV2</accession>
<name>A0A2B7YZV2_POLH7</name>
<sequence>MADSGRKDFSTRAQEQFTPESAKSTQQKAKETVTDTADRVTRGTQPDSQKSAGQGTVDKAQRASDNQQGGTTSTIGDKVKGALGMDK</sequence>
<dbReference type="AlphaFoldDB" id="A0A2B7YZV2"/>
<dbReference type="EMBL" id="PDNA01000015">
    <property type="protein sequence ID" value="PGH26591.1"/>
    <property type="molecule type" value="Genomic_DNA"/>
</dbReference>
<gene>
    <name evidence="2" type="ORF">AJ80_01720</name>
</gene>
<evidence type="ECO:0000313" key="3">
    <source>
        <dbReference type="Proteomes" id="UP000224634"/>
    </source>
</evidence>
<feature type="compositionally biased region" description="Polar residues" evidence="1">
    <location>
        <begin position="63"/>
        <end position="75"/>
    </location>
</feature>
<dbReference type="Proteomes" id="UP000224634">
    <property type="component" value="Unassembled WGS sequence"/>
</dbReference>
<feature type="compositionally biased region" description="Basic and acidic residues" evidence="1">
    <location>
        <begin position="1"/>
        <end position="10"/>
    </location>
</feature>
<dbReference type="STRING" id="1447883.A0A2B7YZV2"/>
<organism evidence="2 3">
    <name type="scientific">Polytolypa hystricis (strain UAMH7299)</name>
    <dbReference type="NCBI Taxonomy" id="1447883"/>
    <lineage>
        <taxon>Eukaryota</taxon>
        <taxon>Fungi</taxon>
        <taxon>Dikarya</taxon>
        <taxon>Ascomycota</taxon>
        <taxon>Pezizomycotina</taxon>
        <taxon>Eurotiomycetes</taxon>
        <taxon>Eurotiomycetidae</taxon>
        <taxon>Onygenales</taxon>
        <taxon>Onygenales incertae sedis</taxon>
        <taxon>Polytolypa</taxon>
    </lineage>
</organism>
<evidence type="ECO:0008006" key="4">
    <source>
        <dbReference type="Google" id="ProtNLM"/>
    </source>
</evidence>
<dbReference type="Gene3D" id="6.10.280.100">
    <property type="match status" value="1"/>
</dbReference>
<dbReference type="InterPro" id="IPR007250">
    <property type="entry name" value="HSP9_HSP12"/>
</dbReference>
<feature type="compositionally biased region" description="Basic and acidic residues" evidence="1">
    <location>
        <begin position="28"/>
        <end position="41"/>
    </location>
</feature>
<dbReference type="Pfam" id="PF04119">
    <property type="entry name" value="HSP9_HSP12"/>
    <property type="match status" value="1"/>
</dbReference>
<evidence type="ECO:0000313" key="2">
    <source>
        <dbReference type="EMBL" id="PGH26591.1"/>
    </source>
</evidence>
<comment type="caution">
    <text evidence="2">The sequence shown here is derived from an EMBL/GenBank/DDBJ whole genome shotgun (WGS) entry which is preliminary data.</text>
</comment>